<accession>A0AAW1IDM5</accession>
<evidence type="ECO:0000313" key="3">
    <source>
        <dbReference type="EMBL" id="KAK9687601.1"/>
    </source>
</evidence>
<dbReference type="GO" id="GO:0035556">
    <property type="term" value="P:intracellular signal transduction"/>
    <property type="evidence" value="ECO:0007669"/>
    <property type="project" value="InterPro"/>
</dbReference>
<dbReference type="Pfam" id="PF19418">
    <property type="entry name" value="DEPDC5_CTD"/>
    <property type="match status" value="1"/>
</dbReference>
<dbReference type="InterPro" id="IPR055213">
    <property type="entry name" value="IML1_double_psi_beta_barrel"/>
</dbReference>
<dbReference type="Pfam" id="PF12257">
    <property type="entry name" value="IML1"/>
    <property type="match status" value="1"/>
</dbReference>
<proteinExistence type="predicted"/>
<dbReference type="GO" id="GO:1990130">
    <property type="term" value="C:GATOR1 complex"/>
    <property type="evidence" value="ECO:0007669"/>
    <property type="project" value="TreeGrafter"/>
</dbReference>
<dbReference type="GO" id="GO:0034198">
    <property type="term" value="P:cellular response to amino acid starvation"/>
    <property type="evidence" value="ECO:0007669"/>
    <property type="project" value="TreeGrafter"/>
</dbReference>
<dbReference type="InterPro" id="IPR036388">
    <property type="entry name" value="WH-like_DNA-bd_sf"/>
</dbReference>
<dbReference type="InterPro" id="IPR027244">
    <property type="entry name" value="IML1"/>
</dbReference>
<dbReference type="GO" id="GO:0010508">
    <property type="term" value="P:positive regulation of autophagy"/>
    <property type="evidence" value="ECO:0007669"/>
    <property type="project" value="TreeGrafter"/>
</dbReference>
<evidence type="ECO:0000259" key="2">
    <source>
        <dbReference type="PROSITE" id="PS50186"/>
    </source>
</evidence>
<comment type="caution">
    <text evidence="3">The sequence shown here is derived from an EMBL/GenBank/DDBJ whole genome shotgun (WGS) entry which is preliminary data.</text>
</comment>
<dbReference type="Proteomes" id="UP001458880">
    <property type="component" value="Unassembled WGS sequence"/>
</dbReference>
<sequence>MKLFHLIVHQKTFSEEDLLINPKDYQEAKEGDIVEIFHPSEDDNPRLLLQIKAFKDDLSSKDTISIEQSIAAAFGLRNYKDISMRIVNPADVALDSIELTFKDQYMGRSEMWRLKNSLINTCVYMNKKIEFCGGAVRCQVYEMWSQGDRVACGVITDDTKVVFRSSTSMVYLFLQMSSEMWDFNIYGDLYFEKAVNGFLSDLFMKWKKNGSNHEVTIVLFSRTFYKATSLEEFPLHMRECLQKDYKGRYYEDFYRVAVQNERYEDWSGILVQLRRLFSQYLKIVLEYHSREGEIIPAATNSTAAQGNFLEVLNMSLNVFEKHYLDRSFDRTGQLSVVITPGVGVFEVDRELTNITKQRIIDNGVGSDLVCVGEQPLHAVPLLKFHNKDTHFNVPDDYSMPHWINLSFYSTNKKVAYSNFIPRIKLPPSLIDNNSERCIQSVKTNLVAEEDYLHNSFFDYDAYDAQVFQIPAVPQVHEVGIHKTTPRYKRGSGGLLDSHELCKPRRKLSDPDIQYTPKTDNTPRSQPIVIPSAAVSPIVSPLNDITLERDLSPPLRMVIGSEGSPPLESRALINPFDPSHVTIKLTSNRRRWTHIFPKGPTGVLIQQHHYQAVPAKQYILTDNNTSTMSVEQKQNNSSYQAKNASLNALIEYCRKEKPVGHTSGRRRIPLPPKNISKTFLWGATGEQEWTPAITTVNEVIIGVDWKSLTIPACLPITTDYFPDKRALQIDYVVSLYNLLPDDVNAESQQKTNYKKPLTTIEVFQELISQRLAQGFQLILMPSAKQCSTSSVLRKSISDGESTYSLSIGRLFHKITLSGNAITVTRYRPRHPYPGFNYQYRYRFHTPHHDTYEESYASFTTEKLEHYNWNYLDHYICTRGDTDFSLVDALKYWRFRVYLLPLNNAATKRIIEGSHCDIYGPMTSADHQQMVEGFLKFIESVVNRIRRPNAKKPRMSLSVINHNTPLVQPRRNSMSAVNQSSTSSNSPFRERLGSNRLPDRPRPRVSFSLHQLACFLQNTSSRSTERFIAPALRSGSKVMEKGRASPAIEILQQHLNDAQSQESGNDDNIISDPLLRPNASSTEILEAMKQPINGLGLLPTHQSLPQYTFISSDAINWLITHMEGVTTTEKAIKIFTTMQRDKLICHASGDITKPFVQGFFLYYIVYQNDKERIQQCCDLTAFQNDWMEVEVKEPLNCSTSTSPSVPNNANTDPEEGVPHFLRDEINPYSQVDEFSESTFRRMLFDIDSTNKSDRVEWGHVRYQTTFRPDQAYELVVEWLVASGSIVSELLHQWARKVQAYGLQMVPIPNDPLALPYSDKSDPLRGPIFVPLNIDCLDPNSILFKEFRGDTYTERLFLLQEAILYRFGFIPCLTEAPSKEATSQEYQYIHCTGTVFILISSPISKSRNKYFSEYHKQPGSKYTHHADIVPSPHEAYITRHVSGKNKNNYDKTRKMGFLWSWNYMISKRWRTNQVDTNFQLKLLKDFREFCSNVDNRLKIFWNESWELKNNINTKNLFRND</sequence>
<organism evidence="3 4">
    <name type="scientific">Popillia japonica</name>
    <name type="common">Japanese beetle</name>
    <dbReference type="NCBI Taxonomy" id="7064"/>
    <lineage>
        <taxon>Eukaryota</taxon>
        <taxon>Metazoa</taxon>
        <taxon>Ecdysozoa</taxon>
        <taxon>Arthropoda</taxon>
        <taxon>Hexapoda</taxon>
        <taxon>Insecta</taxon>
        <taxon>Pterygota</taxon>
        <taxon>Neoptera</taxon>
        <taxon>Endopterygota</taxon>
        <taxon>Coleoptera</taxon>
        <taxon>Polyphaga</taxon>
        <taxon>Scarabaeiformia</taxon>
        <taxon>Scarabaeidae</taxon>
        <taxon>Rutelinae</taxon>
        <taxon>Popillia</taxon>
    </lineage>
</organism>
<dbReference type="InterPro" id="IPR045838">
    <property type="entry name" value="DEPDC5_CTD"/>
</dbReference>
<dbReference type="GO" id="GO:1904262">
    <property type="term" value="P:negative regulation of TORC1 signaling"/>
    <property type="evidence" value="ECO:0007669"/>
    <property type="project" value="TreeGrafter"/>
</dbReference>
<dbReference type="InterPro" id="IPR000591">
    <property type="entry name" value="DEP_dom"/>
</dbReference>
<dbReference type="SMART" id="SM00049">
    <property type="entry name" value="DEP"/>
    <property type="match status" value="1"/>
</dbReference>
<keyword evidence="4" id="KW-1185">Reference proteome</keyword>
<feature type="domain" description="DEP" evidence="2">
    <location>
        <begin position="1104"/>
        <end position="1165"/>
    </location>
</feature>
<dbReference type="Pfam" id="PF23013">
    <property type="entry name" value="IML1_N"/>
    <property type="match status" value="1"/>
</dbReference>
<dbReference type="PROSITE" id="PS50186">
    <property type="entry name" value="DEP"/>
    <property type="match status" value="1"/>
</dbReference>
<dbReference type="GO" id="GO:0005765">
    <property type="term" value="C:lysosomal membrane"/>
    <property type="evidence" value="ECO:0007669"/>
    <property type="project" value="TreeGrafter"/>
</dbReference>
<name>A0AAW1IDM5_POPJA</name>
<dbReference type="GO" id="GO:0005096">
    <property type="term" value="F:GTPase activator activity"/>
    <property type="evidence" value="ECO:0007669"/>
    <property type="project" value="InterPro"/>
</dbReference>
<dbReference type="InterPro" id="IPR048255">
    <property type="entry name" value="IML1_N"/>
</dbReference>
<gene>
    <name evidence="3" type="ORF">QE152_g36143</name>
</gene>
<dbReference type="InterPro" id="IPR036390">
    <property type="entry name" value="WH_DNA-bd_sf"/>
</dbReference>
<dbReference type="SUPFAM" id="SSF46785">
    <property type="entry name" value="Winged helix' DNA-binding domain"/>
    <property type="match status" value="1"/>
</dbReference>
<feature type="compositionally biased region" description="Low complexity" evidence="1">
    <location>
        <begin position="970"/>
        <end position="984"/>
    </location>
</feature>
<dbReference type="PANTHER" id="PTHR13179:SF8">
    <property type="entry name" value="GATOR COMPLEX PROTEIN DEPDC5"/>
    <property type="match status" value="1"/>
</dbReference>
<feature type="region of interest" description="Disordered" evidence="1">
    <location>
        <begin position="506"/>
        <end position="526"/>
    </location>
</feature>
<dbReference type="EMBL" id="JASPKY010000632">
    <property type="protein sequence ID" value="KAK9687601.1"/>
    <property type="molecule type" value="Genomic_DNA"/>
</dbReference>
<feature type="compositionally biased region" description="Polar residues" evidence="1">
    <location>
        <begin position="515"/>
        <end position="524"/>
    </location>
</feature>
<dbReference type="PANTHER" id="PTHR13179">
    <property type="entry name" value="DEP DOMAIN CONTAINING PROTEIN 5"/>
    <property type="match status" value="1"/>
</dbReference>
<dbReference type="Gene3D" id="1.10.10.10">
    <property type="entry name" value="Winged helix-like DNA-binding domain superfamily/Winged helix DNA-binding domain"/>
    <property type="match status" value="1"/>
</dbReference>
<feature type="compositionally biased region" description="Basic and acidic residues" evidence="1">
    <location>
        <begin position="986"/>
        <end position="1000"/>
    </location>
</feature>
<feature type="region of interest" description="Disordered" evidence="1">
    <location>
        <begin position="958"/>
        <end position="1001"/>
    </location>
</feature>
<evidence type="ECO:0000256" key="1">
    <source>
        <dbReference type="SAM" id="MobiDB-lite"/>
    </source>
</evidence>
<evidence type="ECO:0000313" key="4">
    <source>
        <dbReference type="Proteomes" id="UP001458880"/>
    </source>
</evidence>
<protein>
    <submittedName>
        <fullName evidence="3">Vacuolar membrane-associated protein Iml1</fullName>
    </submittedName>
</protein>
<reference evidence="3 4" key="1">
    <citation type="journal article" date="2024" name="BMC Genomics">
        <title>De novo assembly and annotation of Popillia japonica's genome with initial clues to its potential as an invasive pest.</title>
        <authorList>
            <person name="Cucini C."/>
            <person name="Boschi S."/>
            <person name="Funari R."/>
            <person name="Cardaioli E."/>
            <person name="Iannotti N."/>
            <person name="Marturano G."/>
            <person name="Paoli F."/>
            <person name="Bruttini M."/>
            <person name="Carapelli A."/>
            <person name="Frati F."/>
            <person name="Nardi F."/>
        </authorList>
    </citation>
    <scope>NUCLEOTIDE SEQUENCE [LARGE SCALE GENOMIC DNA]</scope>
    <source>
        <strain evidence="3">DMR45628</strain>
    </source>
</reference>